<dbReference type="EMBL" id="CP097510">
    <property type="protein sequence ID" value="URE33742.1"/>
    <property type="molecule type" value="Genomic_DNA"/>
</dbReference>
<keyword evidence="3 7" id="KW-0442">Lipid degradation</keyword>
<comment type="function">
    <text evidence="7">Lipolytic acyl hydrolase (LAH).</text>
</comment>
<proteinExistence type="inferred from homology"/>
<feature type="domain" description="PNPLA" evidence="8">
    <location>
        <begin position="88"/>
        <end position="283"/>
    </location>
</feature>
<keyword evidence="10" id="KW-1185">Reference proteome</keyword>
<dbReference type="Gene3D" id="3.40.1090.10">
    <property type="entry name" value="Cytosolic phospholipase A2 catalytic domain"/>
    <property type="match status" value="1"/>
</dbReference>
<reference evidence="9" key="1">
    <citation type="submission" date="2022-05" db="EMBL/GenBank/DDBJ databases">
        <title>The Musa troglodytarum L. genome provides insights into the mechanism of non-climacteric behaviour and enrichment of carotenoids.</title>
        <authorList>
            <person name="Wang J."/>
        </authorList>
    </citation>
    <scope>NUCLEOTIDE SEQUENCE</scope>
    <source>
        <tissue evidence="9">Leaf</tissue>
    </source>
</reference>
<protein>
    <recommendedName>
        <fullName evidence="7">Patatin</fullName>
        <ecNumber evidence="7">3.1.1.-</ecNumber>
    </recommendedName>
</protein>
<evidence type="ECO:0000256" key="1">
    <source>
        <dbReference type="ARBA" id="ARBA00010240"/>
    </source>
</evidence>
<comment type="caution">
    <text evidence="6">Lacks conserved residue(s) required for the propagation of feature annotation.</text>
</comment>
<keyword evidence="9" id="KW-0347">Helicase</keyword>
<dbReference type="Proteomes" id="UP001055439">
    <property type="component" value="Chromosome 8"/>
</dbReference>
<dbReference type="GO" id="GO:0016042">
    <property type="term" value="P:lipid catabolic process"/>
    <property type="evidence" value="ECO:0007669"/>
    <property type="project" value="UniProtKB-KW"/>
</dbReference>
<gene>
    <name evidence="9" type="ORF">MUK42_17295</name>
</gene>
<dbReference type="CDD" id="cd07199">
    <property type="entry name" value="Pat17_PNPLA8_PNPLA9_like"/>
    <property type="match status" value="1"/>
</dbReference>
<evidence type="ECO:0000313" key="10">
    <source>
        <dbReference type="Proteomes" id="UP001055439"/>
    </source>
</evidence>
<dbReference type="InterPro" id="IPR002641">
    <property type="entry name" value="PNPLA_dom"/>
</dbReference>
<keyword evidence="9" id="KW-0547">Nucleotide-binding</keyword>
<organism evidence="9 10">
    <name type="scientific">Musa troglodytarum</name>
    <name type="common">fe'i banana</name>
    <dbReference type="NCBI Taxonomy" id="320322"/>
    <lineage>
        <taxon>Eukaryota</taxon>
        <taxon>Viridiplantae</taxon>
        <taxon>Streptophyta</taxon>
        <taxon>Embryophyta</taxon>
        <taxon>Tracheophyta</taxon>
        <taxon>Spermatophyta</taxon>
        <taxon>Magnoliopsida</taxon>
        <taxon>Liliopsida</taxon>
        <taxon>Zingiberales</taxon>
        <taxon>Musaceae</taxon>
        <taxon>Musa</taxon>
    </lineage>
</organism>
<keyword evidence="4 7" id="KW-0443">Lipid metabolism</keyword>
<evidence type="ECO:0000256" key="3">
    <source>
        <dbReference type="ARBA" id="ARBA00022963"/>
    </source>
</evidence>
<comment type="function">
    <text evidence="5">Possesses non-specific lipolytic acyl hydrolase (LAH) activity. Hydrolyzes phospholipids as well as galactolipids. May play a role in disease resistance.</text>
</comment>
<evidence type="ECO:0000256" key="4">
    <source>
        <dbReference type="ARBA" id="ARBA00023098"/>
    </source>
</evidence>
<evidence type="ECO:0000256" key="6">
    <source>
        <dbReference type="PROSITE-ProRule" id="PRU01161"/>
    </source>
</evidence>
<dbReference type="PANTHER" id="PTHR32241:SF12">
    <property type="entry name" value="OS03G0784100 PROTEIN"/>
    <property type="match status" value="1"/>
</dbReference>
<evidence type="ECO:0000313" key="9">
    <source>
        <dbReference type="EMBL" id="URE33742.1"/>
    </source>
</evidence>
<evidence type="ECO:0000256" key="7">
    <source>
        <dbReference type="RuleBase" id="RU361262"/>
    </source>
</evidence>
<accession>A0A9E7KVK4</accession>
<comment type="similarity">
    <text evidence="1 7">Belongs to the patatin family.</text>
</comment>
<comment type="domain">
    <text evidence="7">The nitrogen atoms of the two glycine residues in the GGXR motif define the oxyanion hole, and stabilize the oxyanion that forms during the nucleophilic attack by the catalytic serine during substrate cleavage.</text>
</comment>
<dbReference type="AlphaFoldDB" id="A0A9E7KVK4"/>
<dbReference type="GO" id="GO:0016787">
    <property type="term" value="F:hydrolase activity"/>
    <property type="evidence" value="ECO:0007669"/>
    <property type="project" value="UniProtKB-KW"/>
</dbReference>
<dbReference type="EC" id="3.1.1.-" evidence="7"/>
<dbReference type="PANTHER" id="PTHR32241">
    <property type="entry name" value="PATATIN-LIKE PROTEIN 6"/>
    <property type="match status" value="1"/>
</dbReference>
<keyword evidence="9" id="KW-0067">ATP-binding</keyword>
<dbReference type="GO" id="GO:0004386">
    <property type="term" value="F:helicase activity"/>
    <property type="evidence" value="ECO:0007669"/>
    <property type="project" value="UniProtKB-KW"/>
</dbReference>
<dbReference type="PROSITE" id="PS51635">
    <property type="entry name" value="PNPLA"/>
    <property type="match status" value="1"/>
</dbReference>
<dbReference type="SUPFAM" id="SSF52151">
    <property type="entry name" value="FabD/lysophospholipase-like"/>
    <property type="match status" value="1"/>
</dbReference>
<evidence type="ECO:0000256" key="5">
    <source>
        <dbReference type="ARBA" id="ARBA00025642"/>
    </source>
</evidence>
<dbReference type="InterPro" id="IPR016035">
    <property type="entry name" value="Acyl_Trfase/lysoPLipase"/>
</dbReference>
<sequence>MRLRASSSHPPQRFEISVLLRQIIRSVRFNSTWFGSMAFVDADKLNYEIFSILESKFLGFDDPKKLVFPSSSAASPRTPSGAGRVRILSIDGGDRPSNSLLAAAALTRLESSLCLRSGDPSARIADFFDVAAGSGSGGVLAALLFTKGYDGRPLFSAADALRLLLAESRRRIGGFYARRGLFRGIFGRSGGLFRRIFGESTLRDTVKPVLIPCYDLSTGAPFVFSRADAVEADAYDFRIREVCAATCADAGAAAVELRSVDGRTRVAAVGGGVALANPAAVAITHVLHNRQEFPFAVGVEDLLLVSLGAGGSAPASGAAELVRIAGEGVSDMVDQAVAMAFGQRRTSNYVRIQANGFASGNCIPRTRNSSRSMEAAEELLSQRNVESLLFGGKKISEHTNAEKLEWLAGELIKEDERRRKCPIPTVITKHAMTPRTSSATTITTVTTASTGSSTSPVH</sequence>
<evidence type="ECO:0000259" key="8">
    <source>
        <dbReference type="PROSITE" id="PS51635"/>
    </source>
</evidence>
<keyword evidence="2 7" id="KW-0378">Hydrolase</keyword>
<evidence type="ECO:0000256" key="2">
    <source>
        <dbReference type="ARBA" id="ARBA00022801"/>
    </source>
</evidence>
<dbReference type="OrthoDB" id="630895at2759"/>
<dbReference type="Pfam" id="PF01734">
    <property type="entry name" value="Patatin"/>
    <property type="match status" value="1"/>
</dbReference>
<name>A0A9E7KVK4_9LILI</name>